<dbReference type="EMBL" id="GFPF01001510">
    <property type="protein sequence ID" value="MAA12656.1"/>
    <property type="molecule type" value="Transcribed_RNA"/>
</dbReference>
<organism evidence="1">
    <name type="scientific">Rhipicephalus zambeziensis</name>
    <dbReference type="NCBI Taxonomy" id="60191"/>
    <lineage>
        <taxon>Eukaryota</taxon>
        <taxon>Metazoa</taxon>
        <taxon>Ecdysozoa</taxon>
        <taxon>Arthropoda</taxon>
        <taxon>Chelicerata</taxon>
        <taxon>Arachnida</taxon>
        <taxon>Acari</taxon>
        <taxon>Parasitiformes</taxon>
        <taxon>Ixodida</taxon>
        <taxon>Ixodoidea</taxon>
        <taxon>Ixodidae</taxon>
        <taxon>Rhipicephalinae</taxon>
        <taxon>Rhipicephalus</taxon>
        <taxon>Rhipicephalus</taxon>
    </lineage>
</organism>
<accession>A0A224Y534</accession>
<proteinExistence type="predicted"/>
<name>A0A224Y534_9ACAR</name>
<sequence length="209" mass="23716">MSHLITEVPTFYCDNCLNTGGNDNSACSNVIAFARSVLPSLGALIESFDFASCRDSKKYDRRELLEKARVGFMVYMYVCACVRLFVGYASSWLWRERGYTAVLPVGREFFPSCLPWRPTEIYGWRCVLEVRQYHQRPREGAHFCIVRQDSPGCAIVNDERRRCHHVLVKRGRAIGGLFPTSAPLIVRCSGRRTPRTAVKVSLSSVGFSY</sequence>
<protein>
    <submittedName>
        <fullName evidence="1">Uncharacterized protein</fullName>
    </submittedName>
</protein>
<reference evidence="1" key="1">
    <citation type="journal article" date="2017" name="Parasit. Vectors">
        <title>Sialotranscriptomics of Rhipicephalus zambeziensis reveals intricate expression profiles of secretory proteins and suggests tight temporal transcriptional regulation during blood-feeding.</title>
        <authorList>
            <person name="de Castro M.H."/>
            <person name="de Klerk D."/>
            <person name="Pienaar R."/>
            <person name="Rees D.J.G."/>
            <person name="Mans B.J."/>
        </authorList>
    </citation>
    <scope>NUCLEOTIDE SEQUENCE</scope>
    <source>
        <tissue evidence="1">Salivary glands</tissue>
    </source>
</reference>
<evidence type="ECO:0000313" key="1">
    <source>
        <dbReference type="EMBL" id="MAA12656.1"/>
    </source>
</evidence>
<dbReference type="AlphaFoldDB" id="A0A224Y534"/>